<sequence>MELAHRDGILSAASLMVAGPAAADAVARARRLPNLRVGLHLVLIEAWPTLPPEQVPDLVDGNGRFRIDMARLGLEIALRPAVRRQLRAEIEAQFAAYAATGLPLAHVDAHKHYHLHPVIAAAVIAIGKRHGMRNLRVPVEPASVLAAVEPGSRRPLATSAGPWARLLSRRARRAGLTTPDAVFGLAWSGAMTAERVAGLLHRLPEGRVEIYTHPATSGGFDGAAPGYRYADELTALLAPECIAAARRPGVRLGGYGDPQPRSGLPAA</sequence>
<evidence type="ECO:0000256" key="5">
    <source>
        <dbReference type="ARBA" id="ARBA00023277"/>
    </source>
</evidence>
<keyword evidence="5" id="KW-0119">Carbohydrate metabolism</keyword>
<evidence type="ECO:0000256" key="2">
    <source>
        <dbReference type="ARBA" id="ARBA00022723"/>
    </source>
</evidence>
<dbReference type="InterPro" id="IPR011330">
    <property type="entry name" value="Glyco_hydro/deAcase_b/a-brl"/>
</dbReference>
<gene>
    <name evidence="6" type="ORF">E9232_004627</name>
</gene>
<organism evidence="6 7">
    <name type="scientific">Inquilinus ginsengisoli</name>
    <dbReference type="NCBI Taxonomy" id="363840"/>
    <lineage>
        <taxon>Bacteria</taxon>
        <taxon>Pseudomonadati</taxon>
        <taxon>Pseudomonadota</taxon>
        <taxon>Alphaproteobacteria</taxon>
        <taxon>Rhodospirillales</taxon>
        <taxon>Rhodospirillaceae</taxon>
        <taxon>Inquilinus</taxon>
    </lineage>
</organism>
<dbReference type="PANTHER" id="PTHR31609">
    <property type="entry name" value="YDJC DEACETYLASE FAMILY MEMBER"/>
    <property type="match status" value="1"/>
</dbReference>
<protein>
    <submittedName>
        <fullName evidence="6">Hopanoid biosynthesis associated protein HpnK</fullName>
    </submittedName>
</protein>
<keyword evidence="7" id="KW-1185">Reference proteome</keyword>
<dbReference type="Pfam" id="PF04794">
    <property type="entry name" value="YdjC"/>
    <property type="match status" value="1"/>
</dbReference>
<comment type="caution">
    <text evidence="6">The sequence shown here is derived from an EMBL/GenBank/DDBJ whole genome shotgun (WGS) entry which is preliminary data.</text>
</comment>
<reference evidence="6 7" key="1">
    <citation type="submission" date="2023-07" db="EMBL/GenBank/DDBJ databases">
        <title>Sorghum-associated microbial communities from plants grown in Nebraska, USA.</title>
        <authorList>
            <person name="Schachtman D."/>
        </authorList>
    </citation>
    <scope>NUCLEOTIDE SEQUENCE [LARGE SCALE GENOMIC DNA]</scope>
    <source>
        <strain evidence="6 7">584</strain>
    </source>
</reference>
<dbReference type="PANTHER" id="PTHR31609:SF1">
    <property type="entry name" value="CARBOHYDRATE DEACETYLASE"/>
    <property type="match status" value="1"/>
</dbReference>
<dbReference type="InterPro" id="IPR017836">
    <property type="entry name" value="Hopanoid_biosynth-assoc_HpnK"/>
</dbReference>
<evidence type="ECO:0000256" key="4">
    <source>
        <dbReference type="ARBA" id="ARBA00022842"/>
    </source>
</evidence>
<name>A0ABU1JTZ1_9PROT</name>
<dbReference type="InterPro" id="IPR006879">
    <property type="entry name" value="YdjC-like"/>
</dbReference>
<keyword evidence="4" id="KW-0460">Magnesium</keyword>
<keyword evidence="2" id="KW-0479">Metal-binding</keyword>
<comment type="cofactor">
    <cofactor evidence="1">
        <name>Mg(2+)</name>
        <dbReference type="ChEBI" id="CHEBI:18420"/>
    </cofactor>
</comment>
<evidence type="ECO:0000256" key="1">
    <source>
        <dbReference type="ARBA" id="ARBA00001946"/>
    </source>
</evidence>
<dbReference type="EMBL" id="JAVDPW010000008">
    <property type="protein sequence ID" value="MDR6292089.1"/>
    <property type="molecule type" value="Genomic_DNA"/>
</dbReference>
<proteinExistence type="predicted"/>
<accession>A0ABU1JTZ1</accession>
<dbReference type="SUPFAM" id="SSF88713">
    <property type="entry name" value="Glycoside hydrolase/deacetylase"/>
    <property type="match status" value="1"/>
</dbReference>
<evidence type="ECO:0000256" key="3">
    <source>
        <dbReference type="ARBA" id="ARBA00022801"/>
    </source>
</evidence>
<keyword evidence="3" id="KW-0378">Hydrolase</keyword>
<evidence type="ECO:0000313" key="6">
    <source>
        <dbReference type="EMBL" id="MDR6292089.1"/>
    </source>
</evidence>
<dbReference type="NCBIfam" id="TIGR03473">
    <property type="entry name" value="HpnK"/>
    <property type="match status" value="1"/>
</dbReference>
<dbReference type="Gene3D" id="3.20.20.370">
    <property type="entry name" value="Glycoside hydrolase/deacetylase"/>
    <property type="match status" value="1"/>
</dbReference>
<evidence type="ECO:0000313" key="7">
    <source>
        <dbReference type="Proteomes" id="UP001262410"/>
    </source>
</evidence>
<dbReference type="Proteomes" id="UP001262410">
    <property type="component" value="Unassembled WGS sequence"/>
</dbReference>